<accession>A0A6J7WS32</accession>
<feature type="compositionally biased region" description="Basic and acidic residues" evidence="1">
    <location>
        <begin position="1"/>
        <end position="18"/>
    </location>
</feature>
<proteinExistence type="predicted"/>
<gene>
    <name evidence="2" type="ORF">UFOVP221_3</name>
</gene>
<organism evidence="2">
    <name type="scientific">uncultured Caudovirales phage</name>
    <dbReference type="NCBI Taxonomy" id="2100421"/>
    <lineage>
        <taxon>Viruses</taxon>
        <taxon>Duplodnaviria</taxon>
        <taxon>Heunggongvirae</taxon>
        <taxon>Uroviricota</taxon>
        <taxon>Caudoviricetes</taxon>
        <taxon>Peduoviridae</taxon>
        <taxon>Maltschvirus</taxon>
        <taxon>Maltschvirus maltsch</taxon>
    </lineage>
</organism>
<reference evidence="2" key="1">
    <citation type="submission" date="2020-05" db="EMBL/GenBank/DDBJ databases">
        <authorList>
            <person name="Chiriac C."/>
            <person name="Salcher M."/>
            <person name="Ghai R."/>
            <person name="Kavagutti S V."/>
        </authorList>
    </citation>
    <scope>NUCLEOTIDE SEQUENCE</scope>
</reference>
<evidence type="ECO:0000256" key="1">
    <source>
        <dbReference type="SAM" id="MobiDB-lite"/>
    </source>
</evidence>
<sequence>MARPHMEAAIRRGLEKAQSEATAKAHPVLSAMSFAHLTNDPSIAGASLDVNTNHVAQGGEDKVFVGGEPDSSGVRIPTEYTEVGISPAQVLEQQKRVRSQTSQADVHVGSWIDPDVERGKQKVEWDASRAYPSIPEALAVAADRNEKEVFDMKTLENIPNPKYDPKKKQS</sequence>
<evidence type="ECO:0000313" key="2">
    <source>
        <dbReference type="EMBL" id="CAB5218874.1"/>
    </source>
</evidence>
<feature type="region of interest" description="Disordered" evidence="1">
    <location>
        <begin position="1"/>
        <end position="22"/>
    </location>
</feature>
<protein>
    <submittedName>
        <fullName evidence="2">Uncharacterized protein</fullName>
    </submittedName>
</protein>
<name>A0A6J7WS32_9CAUD</name>
<dbReference type="EMBL" id="LR798267">
    <property type="protein sequence ID" value="CAB5218874.1"/>
    <property type="molecule type" value="Genomic_DNA"/>
</dbReference>